<organism evidence="2">
    <name type="scientific">Anopheles atroparvus</name>
    <name type="common">European mosquito</name>
    <dbReference type="NCBI Taxonomy" id="41427"/>
    <lineage>
        <taxon>Eukaryota</taxon>
        <taxon>Metazoa</taxon>
        <taxon>Ecdysozoa</taxon>
        <taxon>Arthropoda</taxon>
        <taxon>Hexapoda</taxon>
        <taxon>Insecta</taxon>
        <taxon>Pterygota</taxon>
        <taxon>Neoptera</taxon>
        <taxon>Endopterygota</taxon>
        <taxon>Diptera</taxon>
        <taxon>Nematocera</taxon>
        <taxon>Culicoidea</taxon>
        <taxon>Culicidae</taxon>
        <taxon>Anophelinae</taxon>
        <taxon>Anopheles</taxon>
    </lineage>
</organism>
<name>A0A182J6N8_ANOAO</name>
<protein>
    <submittedName>
        <fullName evidence="2">Uncharacterized protein</fullName>
    </submittedName>
</protein>
<feature type="compositionally biased region" description="Basic and acidic residues" evidence="1">
    <location>
        <begin position="54"/>
        <end position="67"/>
    </location>
</feature>
<dbReference type="AlphaFoldDB" id="A0A182J6N8"/>
<accession>A0A182J6N8</accession>
<evidence type="ECO:0000313" key="2">
    <source>
        <dbReference type="EnsemblMetazoa" id="AATE012380-PA.1"/>
    </source>
</evidence>
<dbReference type="VEuPathDB" id="VectorBase:AATE012380"/>
<sequence length="180" mass="20556">MTRAVHTSRVKRTKLQTDLSVRMDELTRRPQALLCSVLLLLLLLCVLLKAEPNERSRRKDDEMHGKTTETATAGSGGRPKRQPVCLSLLLEMMICCEVHSEETPRGAQLTVSDRRNKEMVACQQQKNLKRRTLEYVKTKRGDEQGSRKMAYTKATENRNPPIIIVIIIILHHRDNEAGKD</sequence>
<evidence type="ECO:0000256" key="1">
    <source>
        <dbReference type="SAM" id="MobiDB-lite"/>
    </source>
</evidence>
<proteinExistence type="predicted"/>
<dbReference type="EnsemblMetazoa" id="AATE012380-RA">
    <property type="protein sequence ID" value="AATE012380-PA.1"/>
    <property type="gene ID" value="AATE012380"/>
</dbReference>
<reference evidence="2" key="1">
    <citation type="submission" date="2022-08" db="UniProtKB">
        <authorList>
            <consortium name="EnsemblMetazoa"/>
        </authorList>
    </citation>
    <scope>IDENTIFICATION</scope>
    <source>
        <strain evidence="2">EBRO</strain>
    </source>
</reference>
<feature type="region of interest" description="Disordered" evidence="1">
    <location>
        <begin position="54"/>
        <end position="80"/>
    </location>
</feature>